<dbReference type="AlphaFoldDB" id="U4VF14"/>
<feature type="signal peptide" evidence="1">
    <location>
        <begin position="1"/>
        <end position="23"/>
    </location>
</feature>
<reference evidence="2 3" key="1">
    <citation type="journal article" date="2014" name="FEMS Microbiol. Lett.">
        <title>Genome sequencing analysis reveals virulence-related gene content of Ochrobactrum intermedium strain 229E, a urease-positive strain isolated from the human gastric niche.</title>
        <authorList>
            <person name="Kulkarni G.J."/>
            <person name="Shetty S."/>
            <person name="Dharne M.S."/>
            <person name="Shouche Y.S."/>
        </authorList>
    </citation>
    <scope>NUCLEOTIDE SEQUENCE [LARGE SCALE GENOMIC DNA]</scope>
    <source>
        <strain evidence="2 3">229E</strain>
    </source>
</reference>
<feature type="chain" id="PRO_5004657271" evidence="1">
    <location>
        <begin position="24"/>
        <end position="175"/>
    </location>
</feature>
<organism evidence="2 3">
    <name type="scientific">Brucella intermedia 229E</name>
    <dbReference type="NCBI Taxonomy" id="1337887"/>
    <lineage>
        <taxon>Bacteria</taxon>
        <taxon>Pseudomonadati</taxon>
        <taxon>Pseudomonadota</taxon>
        <taxon>Alphaproteobacteria</taxon>
        <taxon>Hyphomicrobiales</taxon>
        <taxon>Brucellaceae</taxon>
        <taxon>Brucella/Ochrobactrum group</taxon>
        <taxon>Brucella</taxon>
    </lineage>
</organism>
<evidence type="ECO:0000313" key="2">
    <source>
        <dbReference type="EMBL" id="ERM03713.1"/>
    </source>
</evidence>
<proteinExistence type="predicted"/>
<dbReference type="PATRIC" id="fig|1337887.3.peg.23"/>
<keyword evidence="1" id="KW-0732">Signal</keyword>
<name>U4VF14_9HYPH</name>
<sequence>MRNLVRVSLTGLFLGANLATAFAQATPEQMEMAYNAARNQLGVLQYCQEKGYTDGGAIEIQSKMIALIPAQPTRPRPKLPKQPASKARFPRWVWSRILPRAQKRRTSLRKSSARPWQTPLSRLALSCRSKLDDNHIRMEPRASGGAHCYLQPCIQQFSNVLHGEVSNFILYSALY</sequence>
<evidence type="ECO:0000313" key="3">
    <source>
        <dbReference type="Proteomes" id="UP000016842"/>
    </source>
</evidence>
<dbReference type="EMBL" id="ASXJ01000002">
    <property type="protein sequence ID" value="ERM03713.1"/>
    <property type="molecule type" value="Genomic_DNA"/>
</dbReference>
<evidence type="ECO:0000256" key="1">
    <source>
        <dbReference type="SAM" id="SignalP"/>
    </source>
</evidence>
<comment type="caution">
    <text evidence="2">The sequence shown here is derived from an EMBL/GenBank/DDBJ whole genome shotgun (WGS) entry which is preliminary data.</text>
</comment>
<dbReference type="Proteomes" id="UP000016842">
    <property type="component" value="Unassembled WGS sequence"/>
</dbReference>
<accession>U4VF14</accession>
<protein>
    <submittedName>
        <fullName evidence="2">Uncharacterized protein</fullName>
    </submittedName>
</protein>
<gene>
    <name evidence="2" type="ORF">Q644_00085</name>
</gene>